<accession>V2XPA2</accession>
<keyword evidence="2" id="KW-1185">Reference proteome</keyword>
<dbReference type="HOGENOM" id="CLU_2146503_0_0_1"/>
<comment type="caution">
    <text evidence="1">The sequence shown here is derived from an EMBL/GenBank/DDBJ whole genome shotgun (WGS) entry which is preliminary data.</text>
</comment>
<reference evidence="1 2" key="1">
    <citation type="journal article" date="2014" name="BMC Genomics">
        <title>Genome and secretome analysis of the hemibiotrophic fungal pathogen, Moniliophthora roreri, which causes frosty pod rot disease of cacao: mechanisms of the biotrophic and necrotrophic phases.</title>
        <authorList>
            <person name="Meinhardt L.W."/>
            <person name="Costa G.G.L."/>
            <person name="Thomazella D.P.T."/>
            <person name="Teixeira P.J.P.L."/>
            <person name="Carazzolle M.F."/>
            <person name="Schuster S.C."/>
            <person name="Carlson J.E."/>
            <person name="Guiltinan M.J."/>
            <person name="Mieczkowski P."/>
            <person name="Farmer A."/>
            <person name="Ramaraj T."/>
            <person name="Crozier J."/>
            <person name="Davis R.E."/>
            <person name="Shao J."/>
            <person name="Melnick R.L."/>
            <person name="Pereira G.A.G."/>
            <person name="Bailey B.A."/>
        </authorList>
    </citation>
    <scope>NUCLEOTIDE SEQUENCE [LARGE SCALE GENOMIC DNA]</scope>
    <source>
        <strain evidence="1 2">MCA 2997</strain>
    </source>
</reference>
<sequence>MSCSLSAISFASGLPDRRGGVRLQKSGLFFYDHENIPVVNMVDGVGRYLPPCYFWTTLRTDVSNPEDPILWLLVAQGRCLPHSANTAEPHILTVDQEGSAVPSQWQQEHQPQ</sequence>
<protein>
    <submittedName>
        <fullName evidence="1">Uncharacterized protein</fullName>
    </submittedName>
</protein>
<evidence type="ECO:0000313" key="2">
    <source>
        <dbReference type="Proteomes" id="UP000017559"/>
    </source>
</evidence>
<name>V2XPA2_MONRO</name>
<gene>
    <name evidence="1" type="ORF">Moror_8175</name>
</gene>
<dbReference type="EMBL" id="AWSO01000141">
    <property type="protein sequence ID" value="ESK94365.1"/>
    <property type="molecule type" value="Genomic_DNA"/>
</dbReference>
<dbReference type="AlphaFoldDB" id="V2XPA2"/>
<organism evidence="1 2">
    <name type="scientific">Moniliophthora roreri (strain MCA 2997)</name>
    <name type="common">Cocoa frosty pod rot fungus</name>
    <name type="synonym">Crinipellis roreri</name>
    <dbReference type="NCBI Taxonomy" id="1381753"/>
    <lineage>
        <taxon>Eukaryota</taxon>
        <taxon>Fungi</taxon>
        <taxon>Dikarya</taxon>
        <taxon>Basidiomycota</taxon>
        <taxon>Agaricomycotina</taxon>
        <taxon>Agaricomycetes</taxon>
        <taxon>Agaricomycetidae</taxon>
        <taxon>Agaricales</taxon>
        <taxon>Marasmiineae</taxon>
        <taxon>Marasmiaceae</taxon>
        <taxon>Moniliophthora</taxon>
    </lineage>
</organism>
<dbReference type="Proteomes" id="UP000017559">
    <property type="component" value="Unassembled WGS sequence"/>
</dbReference>
<proteinExistence type="predicted"/>
<evidence type="ECO:0000313" key="1">
    <source>
        <dbReference type="EMBL" id="ESK94365.1"/>
    </source>
</evidence>
<dbReference type="KEGG" id="mrr:Moror_8175"/>